<accession>A0A2U2BNM6</accession>
<keyword evidence="3 6" id="KW-1133">Transmembrane helix</keyword>
<dbReference type="Proteomes" id="UP000245216">
    <property type="component" value="Unassembled WGS sequence"/>
</dbReference>
<protein>
    <submittedName>
        <fullName evidence="7">Type VI secretion protein</fullName>
    </submittedName>
</protein>
<evidence type="ECO:0000256" key="4">
    <source>
        <dbReference type="ARBA" id="ARBA00023136"/>
    </source>
</evidence>
<comment type="subcellular location">
    <subcellularLocation>
        <location evidence="1">Membrane</location>
    </subcellularLocation>
</comment>
<keyword evidence="2 6" id="KW-0812">Transmembrane</keyword>
<evidence type="ECO:0000256" key="6">
    <source>
        <dbReference type="SAM" id="Phobius"/>
    </source>
</evidence>
<evidence type="ECO:0000313" key="8">
    <source>
        <dbReference type="Proteomes" id="UP000245216"/>
    </source>
</evidence>
<evidence type="ECO:0000256" key="2">
    <source>
        <dbReference type="ARBA" id="ARBA00022692"/>
    </source>
</evidence>
<evidence type="ECO:0000313" key="7">
    <source>
        <dbReference type="EMBL" id="PWE15623.1"/>
    </source>
</evidence>
<evidence type="ECO:0000256" key="5">
    <source>
        <dbReference type="SAM" id="MobiDB-lite"/>
    </source>
</evidence>
<comment type="caution">
    <text evidence="7">The sequence shown here is derived from an EMBL/GenBank/DDBJ whole genome shotgun (WGS) entry which is preliminary data.</text>
</comment>
<evidence type="ECO:0000256" key="1">
    <source>
        <dbReference type="ARBA" id="ARBA00004370"/>
    </source>
</evidence>
<dbReference type="RefSeq" id="WP_109088323.1">
    <property type="nucleotide sequence ID" value="NZ_QEXO01000001.1"/>
</dbReference>
<evidence type="ECO:0000256" key="3">
    <source>
        <dbReference type="ARBA" id="ARBA00022989"/>
    </source>
</evidence>
<proteinExistence type="predicted"/>
<dbReference type="EMBL" id="QEXO01000001">
    <property type="protein sequence ID" value="PWE15623.1"/>
    <property type="molecule type" value="Genomic_DNA"/>
</dbReference>
<dbReference type="InterPro" id="IPR007792">
    <property type="entry name" value="T4SS_VirB3/TrbD/AvhB"/>
</dbReference>
<gene>
    <name evidence="7" type="ORF">DF183_02510</name>
</gene>
<dbReference type="AlphaFoldDB" id="A0A2U2BNM6"/>
<dbReference type="Pfam" id="PF05101">
    <property type="entry name" value="VirB3"/>
    <property type="match status" value="1"/>
</dbReference>
<reference evidence="7 8" key="1">
    <citation type="submission" date="2018-05" db="EMBL/GenBank/DDBJ databases">
        <title>Genome Sequence of an Efficient Indole-Degrading Bacterium, Alcaligenes sp.YBY.</title>
        <authorList>
            <person name="Yang B."/>
        </authorList>
    </citation>
    <scope>NUCLEOTIDE SEQUENCE [LARGE SCALE GENOMIC DNA]</scope>
    <source>
        <strain evidence="7 8">YBY</strain>
    </source>
</reference>
<feature type="compositionally biased region" description="Polar residues" evidence="5">
    <location>
        <begin position="101"/>
        <end position="112"/>
    </location>
</feature>
<sequence length="119" mass="13580">MAKDTDQDEDGSAIELRPYHYPVFNGLSRKATFMGVPTMIFLGTLAGVAISAMFIGLYMWIAAFILIPLFAAITKSDDKAFQIWGLELKTRFKNRNKKFWNGSSYAPTSYSSRRPWRKQ</sequence>
<dbReference type="GO" id="GO:0016020">
    <property type="term" value="C:membrane"/>
    <property type="evidence" value="ECO:0007669"/>
    <property type="project" value="UniProtKB-SubCell"/>
</dbReference>
<name>A0A2U2BNM6_ALCFA</name>
<feature type="region of interest" description="Disordered" evidence="5">
    <location>
        <begin position="99"/>
        <end position="119"/>
    </location>
</feature>
<keyword evidence="4 6" id="KW-0472">Membrane</keyword>
<feature type="transmembrane region" description="Helical" evidence="6">
    <location>
        <begin position="40"/>
        <end position="73"/>
    </location>
</feature>
<organism evidence="7 8">
    <name type="scientific">Alcaligenes faecalis</name>
    <dbReference type="NCBI Taxonomy" id="511"/>
    <lineage>
        <taxon>Bacteria</taxon>
        <taxon>Pseudomonadati</taxon>
        <taxon>Pseudomonadota</taxon>
        <taxon>Betaproteobacteria</taxon>
        <taxon>Burkholderiales</taxon>
        <taxon>Alcaligenaceae</taxon>
        <taxon>Alcaligenes</taxon>
    </lineage>
</organism>
<reference evidence="7 8" key="2">
    <citation type="submission" date="2018-05" db="EMBL/GenBank/DDBJ databases">
        <authorList>
            <person name="Lanie J.A."/>
            <person name="Ng W.-L."/>
            <person name="Kazmierczak K.M."/>
            <person name="Andrzejewski T.M."/>
            <person name="Davidsen T.M."/>
            <person name="Wayne K.J."/>
            <person name="Tettelin H."/>
            <person name="Glass J.I."/>
            <person name="Rusch D."/>
            <person name="Podicherti R."/>
            <person name="Tsui H.-C.T."/>
            <person name="Winkler M.E."/>
        </authorList>
    </citation>
    <scope>NUCLEOTIDE SEQUENCE [LARGE SCALE GENOMIC DNA]</scope>
    <source>
        <strain evidence="7 8">YBY</strain>
    </source>
</reference>